<protein>
    <submittedName>
        <fullName evidence="2">Sugar phosphate isomerase/epimerase</fullName>
    </submittedName>
</protein>
<name>A0A6C0G4S2_9BACL</name>
<evidence type="ECO:0000313" key="2">
    <source>
        <dbReference type="EMBL" id="QHT62469.1"/>
    </source>
</evidence>
<dbReference type="EMBL" id="CP048209">
    <property type="protein sequence ID" value="QHT62469.1"/>
    <property type="molecule type" value="Genomic_DNA"/>
</dbReference>
<dbReference type="Pfam" id="PF01261">
    <property type="entry name" value="AP_endonuc_2"/>
    <property type="match status" value="1"/>
</dbReference>
<feature type="domain" description="Xylose isomerase-like TIM barrel" evidence="1">
    <location>
        <begin position="33"/>
        <end position="202"/>
    </location>
</feature>
<dbReference type="PANTHER" id="PTHR12110">
    <property type="entry name" value="HYDROXYPYRUVATE ISOMERASE"/>
    <property type="match status" value="1"/>
</dbReference>
<dbReference type="Proteomes" id="UP000476064">
    <property type="component" value="Chromosome"/>
</dbReference>
<dbReference type="GO" id="GO:0016853">
    <property type="term" value="F:isomerase activity"/>
    <property type="evidence" value="ECO:0007669"/>
    <property type="project" value="UniProtKB-KW"/>
</dbReference>
<dbReference type="PANTHER" id="PTHR12110:SF53">
    <property type="entry name" value="BLR5974 PROTEIN"/>
    <property type="match status" value="1"/>
</dbReference>
<reference evidence="2 3" key="1">
    <citation type="submission" date="2020-01" db="EMBL/GenBank/DDBJ databases">
        <title>Paenibacillus sp. nov., isolated from tomato rhizosphere.</title>
        <authorList>
            <person name="Weon H.-Y."/>
            <person name="Lee S.A."/>
        </authorList>
    </citation>
    <scope>NUCLEOTIDE SEQUENCE [LARGE SCALE GENOMIC DNA]</scope>
    <source>
        <strain evidence="2 3">12200R-189</strain>
    </source>
</reference>
<dbReference type="Gene3D" id="3.20.20.150">
    <property type="entry name" value="Divalent-metal-dependent TIM barrel enzymes"/>
    <property type="match status" value="1"/>
</dbReference>
<keyword evidence="3" id="KW-1185">Reference proteome</keyword>
<accession>A0A6C0G4S2</accession>
<dbReference type="KEGG" id="plyc:GXP70_22430"/>
<proteinExistence type="predicted"/>
<gene>
    <name evidence="2" type="ORF">GXP70_22430</name>
</gene>
<evidence type="ECO:0000259" key="1">
    <source>
        <dbReference type="Pfam" id="PF01261"/>
    </source>
</evidence>
<dbReference type="InterPro" id="IPR013022">
    <property type="entry name" value="Xyl_isomerase-like_TIM-brl"/>
</dbReference>
<keyword evidence="2" id="KW-0413">Isomerase</keyword>
<dbReference type="SUPFAM" id="SSF51658">
    <property type="entry name" value="Xylose isomerase-like"/>
    <property type="match status" value="1"/>
</dbReference>
<dbReference type="InterPro" id="IPR036237">
    <property type="entry name" value="Xyl_isomerase-like_sf"/>
</dbReference>
<sequence length="254" mass="28255">MHTISIEGFSFHGMLREGTMDLFHQLESIRYRYGLQAVGIWNGFLASTEDAYLAKVRQALDEKAMTVPSLACDWCAVWADDEAEREKQHQNALANIKAAKALGAKSLRIDWGIQQDTITDEELAFIAKRYNEYCRLAEDFGCVVGPENHFGASRDPELMLRMVEAVNHPSYKLLLHVQRWISGRDTADERLAPHAAHVHVNAETLTAEKLQSMTAAGYAGGWGIEHGAGSDEYRVTQEQLDAVKLVLGASPALK</sequence>
<dbReference type="InterPro" id="IPR050312">
    <property type="entry name" value="IolE/XylAMocC-like"/>
</dbReference>
<dbReference type="AlphaFoldDB" id="A0A6C0G4S2"/>
<dbReference type="RefSeq" id="WP_162358902.1">
    <property type="nucleotide sequence ID" value="NZ_CP048209.1"/>
</dbReference>
<organism evidence="2 3">
    <name type="scientific">Paenibacillus lycopersici</name>
    <dbReference type="NCBI Taxonomy" id="2704462"/>
    <lineage>
        <taxon>Bacteria</taxon>
        <taxon>Bacillati</taxon>
        <taxon>Bacillota</taxon>
        <taxon>Bacilli</taxon>
        <taxon>Bacillales</taxon>
        <taxon>Paenibacillaceae</taxon>
        <taxon>Paenibacillus</taxon>
    </lineage>
</organism>
<evidence type="ECO:0000313" key="3">
    <source>
        <dbReference type="Proteomes" id="UP000476064"/>
    </source>
</evidence>